<feature type="non-terminal residue" evidence="1">
    <location>
        <position position="37"/>
    </location>
</feature>
<evidence type="ECO:0000313" key="1">
    <source>
        <dbReference type="EMBL" id="CAA9553867.1"/>
    </source>
</evidence>
<name>A0A6J4UPE0_9BACT</name>
<protein>
    <submittedName>
        <fullName evidence="1">Uncharacterized protein</fullName>
    </submittedName>
</protein>
<accession>A0A6J4UPE0</accession>
<dbReference type="AlphaFoldDB" id="A0A6J4UPE0"/>
<gene>
    <name evidence="1" type="ORF">AVDCRST_MAG88-956</name>
</gene>
<reference evidence="1" key="1">
    <citation type="submission" date="2020-02" db="EMBL/GenBank/DDBJ databases">
        <authorList>
            <person name="Meier V. D."/>
        </authorList>
    </citation>
    <scope>NUCLEOTIDE SEQUENCE</scope>
    <source>
        <strain evidence="1">AVDCRST_MAG88</strain>
    </source>
</reference>
<sequence length="37" mass="3967">CGILVVTTHKARHGPCCWGRSMPGGKQWSSRSNTAPV</sequence>
<organism evidence="1">
    <name type="scientific">uncultured Thermomicrobiales bacterium</name>
    <dbReference type="NCBI Taxonomy" id="1645740"/>
    <lineage>
        <taxon>Bacteria</taxon>
        <taxon>Pseudomonadati</taxon>
        <taxon>Thermomicrobiota</taxon>
        <taxon>Thermomicrobia</taxon>
        <taxon>Thermomicrobiales</taxon>
        <taxon>environmental samples</taxon>
    </lineage>
</organism>
<dbReference type="EMBL" id="CADCWM010000334">
    <property type="protein sequence ID" value="CAA9553867.1"/>
    <property type="molecule type" value="Genomic_DNA"/>
</dbReference>
<proteinExistence type="predicted"/>
<feature type="non-terminal residue" evidence="1">
    <location>
        <position position="1"/>
    </location>
</feature>